<dbReference type="SMART" id="SM01320">
    <property type="entry name" value="TRP_N"/>
    <property type="match status" value="1"/>
</dbReference>
<dbReference type="PANTHER" id="PTHR31145">
    <property type="entry name" value="INTEGRAL MEMBRANE PROTEIN (AFU_ORTHOLOGUE AFUA_7G01610)"/>
    <property type="match status" value="1"/>
</dbReference>
<dbReference type="Proteomes" id="UP000267821">
    <property type="component" value="Unassembled WGS sequence"/>
</dbReference>
<evidence type="ECO:0000256" key="1">
    <source>
        <dbReference type="ARBA" id="ARBA00004141"/>
    </source>
</evidence>
<feature type="transmembrane region" description="Helical" evidence="8">
    <location>
        <begin position="479"/>
        <end position="499"/>
    </location>
</feature>
<dbReference type="InterPro" id="IPR040241">
    <property type="entry name" value="TRP_Flc/Pkd2-like"/>
</dbReference>
<dbReference type="InParanoid" id="A0A3N4LY81"/>
<dbReference type="InterPro" id="IPR032800">
    <property type="entry name" value="TRP_N"/>
</dbReference>
<evidence type="ECO:0000256" key="5">
    <source>
        <dbReference type="ARBA" id="ARBA00022989"/>
    </source>
</evidence>
<feature type="transmembrane region" description="Helical" evidence="8">
    <location>
        <begin position="570"/>
        <end position="596"/>
    </location>
</feature>
<reference evidence="11 12" key="1">
    <citation type="journal article" date="2018" name="Nat. Ecol. Evol.">
        <title>Pezizomycetes genomes reveal the molecular basis of ectomycorrhizal truffle lifestyle.</title>
        <authorList>
            <person name="Murat C."/>
            <person name="Payen T."/>
            <person name="Noel B."/>
            <person name="Kuo A."/>
            <person name="Morin E."/>
            <person name="Chen J."/>
            <person name="Kohler A."/>
            <person name="Krizsan K."/>
            <person name="Balestrini R."/>
            <person name="Da Silva C."/>
            <person name="Montanini B."/>
            <person name="Hainaut M."/>
            <person name="Levati E."/>
            <person name="Barry K.W."/>
            <person name="Belfiori B."/>
            <person name="Cichocki N."/>
            <person name="Clum A."/>
            <person name="Dockter R.B."/>
            <person name="Fauchery L."/>
            <person name="Guy J."/>
            <person name="Iotti M."/>
            <person name="Le Tacon F."/>
            <person name="Lindquist E.A."/>
            <person name="Lipzen A."/>
            <person name="Malagnac F."/>
            <person name="Mello A."/>
            <person name="Molinier V."/>
            <person name="Miyauchi S."/>
            <person name="Poulain J."/>
            <person name="Riccioni C."/>
            <person name="Rubini A."/>
            <person name="Sitrit Y."/>
            <person name="Splivallo R."/>
            <person name="Traeger S."/>
            <person name="Wang M."/>
            <person name="Zifcakova L."/>
            <person name="Wipf D."/>
            <person name="Zambonelli A."/>
            <person name="Paolocci F."/>
            <person name="Nowrousian M."/>
            <person name="Ottonello S."/>
            <person name="Baldrian P."/>
            <person name="Spatafora J.W."/>
            <person name="Henrissat B."/>
            <person name="Nagy L.G."/>
            <person name="Aury J.M."/>
            <person name="Wincker P."/>
            <person name="Grigoriev I.V."/>
            <person name="Bonfante P."/>
            <person name="Martin F.M."/>
        </authorList>
    </citation>
    <scope>NUCLEOTIDE SEQUENCE [LARGE SCALE GENOMIC DNA]</scope>
    <source>
        <strain evidence="11 12">ATCC MYA-4762</strain>
    </source>
</reference>
<dbReference type="OrthoDB" id="5212126at2759"/>
<feature type="transmembrane region" description="Helical" evidence="8">
    <location>
        <begin position="535"/>
        <end position="558"/>
    </location>
</feature>
<dbReference type="InterPro" id="IPR010308">
    <property type="entry name" value="TRP_C"/>
</dbReference>
<evidence type="ECO:0000256" key="7">
    <source>
        <dbReference type="SAM" id="MobiDB-lite"/>
    </source>
</evidence>
<evidence type="ECO:0000256" key="9">
    <source>
        <dbReference type="SAM" id="SignalP"/>
    </source>
</evidence>
<feature type="region of interest" description="Disordered" evidence="7">
    <location>
        <begin position="638"/>
        <end position="756"/>
    </location>
</feature>
<sequence length="756" mass="83585">MRRSLLSWAASSLLLWNMLSFTTSAERIIESRSLLSCMQDSKFTASLFQVSFNPDTRIIAFDINGISSIKNNVTAIMQVYAYGYKVMDQVMDPCKSQMRGMCPMTEGVIDLQSSIDNISQDVIDNIPGIAFQVPDLDGKVQVRINITGTNEQVACVEANLSNRKTVDQKAVGVTTALIVGLGLIASAITSGLGHDNTAAHVAANAMSLFGYFQAQAMIAMTAVNLPPIVASWTQNFDWCMGIIRIGFMQTIFHWYVQATGGTPTNLLNNLDRVSVNIQKRSMPPALEKSVSLVARGLSSIVERSNNDNQINQDTTTITISGIERVSFKSKIEITNFFLTGLSFFIAFLVTVAIGVALFKYFSELAIRMKWIHGTKFQQFRAQWLTCLKGIMYRLILIGFPQMSILCLWELTVRDSKACIVLALFFFLTVVGVLAWAAVKVIKIAQQSVTQHKNPAYILYSDPNSLNRWGFLYIQYRATAYYFVVPALVYVLVKSMFIAFGQLKGTVQAIALLILELGYLIAVAKMKPWMDRKTNIFNISIASINMINSIFLVVFSGIFHEPGLVKGVMGVIFFVINAVFALVLLLLVLGSSCYSLFSKNPETRYQPMRDDRGSFIKSNQVLSSTELDALGKTARGDKEIGGRIDLDDDRDFSSPHDASAIPLPPSTSGSTQAPSYHEQPVQPTMPYFPSTRGDTRAPQYRQQTGPSDLPLLSAGGTSRAPSRNEERSPSPFGQRPAHGGYQQNDTSRWHVGAGYDH</sequence>
<feature type="transmembrane region" description="Helical" evidence="8">
    <location>
        <begin position="336"/>
        <end position="361"/>
    </location>
</feature>
<keyword evidence="12" id="KW-1185">Reference proteome</keyword>
<dbReference type="EMBL" id="ML121530">
    <property type="protein sequence ID" value="RPB27854.1"/>
    <property type="molecule type" value="Genomic_DNA"/>
</dbReference>
<keyword evidence="3 8" id="KW-0812">Transmembrane</keyword>
<keyword evidence="5 8" id="KW-1133">Transmembrane helix</keyword>
<proteinExistence type="inferred from homology"/>
<keyword evidence="4 9" id="KW-0732">Signal</keyword>
<evidence type="ECO:0000256" key="3">
    <source>
        <dbReference type="ARBA" id="ARBA00022692"/>
    </source>
</evidence>
<dbReference type="GO" id="GO:0055085">
    <property type="term" value="P:transmembrane transport"/>
    <property type="evidence" value="ECO:0007669"/>
    <property type="project" value="TreeGrafter"/>
</dbReference>
<gene>
    <name evidence="11" type="ORF">L211DRAFT_855597</name>
</gene>
<evidence type="ECO:0000256" key="4">
    <source>
        <dbReference type="ARBA" id="ARBA00022729"/>
    </source>
</evidence>
<dbReference type="GO" id="GO:0009272">
    <property type="term" value="P:fungal-type cell wall biogenesis"/>
    <property type="evidence" value="ECO:0007669"/>
    <property type="project" value="TreeGrafter"/>
</dbReference>
<protein>
    <submittedName>
        <fullName evidence="11">TRP-domain-containing protein</fullName>
    </submittedName>
</protein>
<feature type="domain" description="ML-like" evidence="10">
    <location>
        <begin position="27"/>
        <end position="167"/>
    </location>
</feature>
<name>A0A3N4LY81_9PEZI</name>
<feature type="chain" id="PRO_5018322309" evidence="9">
    <location>
        <begin position="26"/>
        <end position="756"/>
    </location>
</feature>
<dbReference type="Pfam" id="PF14558">
    <property type="entry name" value="TRP_N"/>
    <property type="match status" value="1"/>
</dbReference>
<dbReference type="AlphaFoldDB" id="A0A3N4LY81"/>
<dbReference type="GO" id="GO:0016020">
    <property type="term" value="C:membrane"/>
    <property type="evidence" value="ECO:0007669"/>
    <property type="project" value="UniProtKB-SubCell"/>
</dbReference>
<dbReference type="STRING" id="1051890.A0A3N4LY81"/>
<comment type="similarity">
    <text evidence="2">Belongs to the transient receptor potential (TRP) ion channel family.</text>
</comment>
<dbReference type="PANTHER" id="PTHR31145:SF2">
    <property type="entry name" value="FLAVIN CARRIER PROTEIN 2"/>
    <property type="match status" value="1"/>
</dbReference>
<comment type="subcellular location">
    <subcellularLocation>
        <location evidence="1">Membrane</location>
        <topology evidence="1">Multi-pass membrane protein</topology>
    </subcellularLocation>
</comment>
<dbReference type="FunCoup" id="A0A3N4LY81">
    <property type="interactions" value="41"/>
</dbReference>
<evidence type="ECO:0000313" key="11">
    <source>
        <dbReference type="EMBL" id="RPB27854.1"/>
    </source>
</evidence>
<feature type="transmembrane region" description="Helical" evidence="8">
    <location>
        <begin position="419"/>
        <end position="438"/>
    </location>
</feature>
<evidence type="ECO:0000256" key="6">
    <source>
        <dbReference type="ARBA" id="ARBA00023136"/>
    </source>
</evidence>
<accession>A0A3N4LY81</accession>
<feature type="signal peptide" evidence="9">
    <location>
        <begin position="1"/>
        <end position="25"/>
    </location>
</feature>
<evidence type="ECO:0000256" key="8">
    <source>
        <dbReference type="SAM" id="Phobius"/>
    </source>
</evidence>
<feature type="transmembrane region" description="Helical" evidence="8">
    <location>
        <begin position="505"/>
        <end position="523"/>
    </location>
</feature>
<evidence type="ECO:0000313" key="12">
    <source>
        <dbReference type="Proteomes" id="UP000267821"/>
    </source>
</evidence>
<dbReference type="Pfam" id="PF06011">
    <property type="entry name" value="TRP"/>
    <property type="match status" value="1"/>
</dbReference>
<keyword evidence="6 8" id="KW-0472">Membrane</keyword>
<evidence type="ECO:0000256" key="2">
    <source>
        <dbReference type="ARBA" id="ARBA00010642"/>
    </source>
</evidence>
<organism evidence="11 12">
    <name type="scientific">Terfezia boudieri ATCC MYA-4762</name>
    <dbReference type="NCBI Taxonomy" id="1051890"/>
    <lineage>
        <taxon>Eukaryota</taxon>
        <taxon>Fungi</taxon>
        <taxon>Dikarya</taxon>
        <taxon>Ascomycota</taxon>
        <taxon>Pezizomycotina</taxon>
        <taxon>Pezizomycetes</taxon>
        <taxon>Pezizales</taxon>
        <taxon>Pezizaceae</taxon>
        <taxon>Terfezia</taxon>
    </lineage>
</organism>
<evidence type="ECO:0000259" key="10">
    <source>
        <dbReference type="SMART" id="SM01320"/>
    </source>
</evidence>